<gene>
    <name evidence="1" type="ORF">SAV14893_091140</name>
    <name evidence="2" type="ORF">SAV31267_094590</name>
</gene>
<dbReference type="Proteomes" id="UP000299211">
    <property type="component" value="Unassembled WGS sequence"/>
</dbReference>
<proteinExistence type="predicted"/>
<dbReference type="EMBL" id="BJHX01000002">
    <property type="protein sequence ID" value="GDY69721.1"/>
    <property type="molecule type" value="Genomic_DNA"/>
</dbReference>
<accession>A0A4D4N7M6</accession>
<protein>
    <submittedName>
        <fullName evidence="2">Uncharacterized protein</fullName>
    </submittedName>
</protein>
<name>A0A4D4N7M6_STRAX</name>
<organism evidence="2 3">
    <name type="scientific">Streptomyces avermitilis</name>
    <dbReference type="NCBI Taxonomy" id="33903"/>
    <lineage>
        <taxon>Bacteria</taxon>
        <taxon>Bacillati</taxon>
        <taxon>Actinomycetota</taxon>
        <taxon>Actinomycetes</taxon>
        <taxon>Kitasatosporales</taxon>
        <taxon>Streptomycetaceae</taxon>
        <taxon>Streptomyces</taxon>
    </lineage>
</organism>
<dbReference type="EMBL" id="BJHY01000002">
    <property type="protein sequence ID" value="GDY79974.1"/>
    <property type="molecule type" value="Genomic_DNA"/>
</dbReference>
<evidence type="ECO:0000313" key="4">
    <source>
        <dbReference type="Proteomes" id="UP000302139"/>
    </source>
</evidence>
<evidence type="ECO:0000313" key="3">
    <source>
        <dbReference type="Proteomes" id="UP000299211"/>
    </source>
</evidence>
<reference evidence="2 3" key="1">
    <citation type="submission" date="2019-04" db="EMBL/GenBank/DDBJ databases">
        <title>Draft genome sequences of Streptomyces avermitilis ATCC 31267.</title>
        <authorList>
            <person name="Komaki H."/>
            <person name="Tamura T."/>
            <person name="Hosoyama A."/>
        </authorList>
    </citation>
    <scope>NUCLEOTIDE SEQUENCE [LARGE SCALE GENOMIC DNA]</scope>
    <source>
        <strain evidence="2 3">ATCC 31267</strain>
    </source>
</reference>
<dbReference type="AlphaFoldDB" id="A0A4D4N7M6"/>
<sequence length="71" mass="7099">MTRNVGALISGNRASHRTGIKIGQMSLLAVPILPEGLEGAVSEHGEQDADALAGEAEEGLGVGLAAGSFLS</sequence>
<reference evidence="1 4" key="2">
    <citation type="submission" date="2019-04" db="EMBL/GenBank/DDBJ databases">
        <title>Draft genome sequences of Streptomyces avermitilis NBRC 14893.</title>
        <authorList>
            <person name="Komaki H."/>
            <person name="Tamura T."/>
            <person name="Hosoyama A."/>
        </authorList>
    </citation>
    <scope>NUCLEOTIDE SEQUENCE [LARGE SCALE GENOMIC DNA]</scope>
    <source>
        <strain evidence="1 4">NBRC 14893</strain>
    </source>
</reference>
<evidence type="ECO:0000313" key="1">
    <source>
        <dbReference type="EMBL" id="GDY69721.1"/>
    </source>
</evidence>
<comment type="caution">
    <text evidence="2">The sequence shown here is derived from an EMBL/GenBank/DDBJ whole genome shotgun (WGS) entry which is preliminary data.</text>
</comment>
<dbReference type="Proteomes" id="UP000302139">
    <property type="component" value="Unassembled WGS sequence"/>
</dbReference>
<evidence type="ECO:0000313" key="2">
    <source>
        <dbReference type="EMBL" id="GDY79974.1"/>
    </source>
</evidence>